<dbReference type="GO" id="GO:0003677">
    <property type="term" value="F:DNA binding"/>
    <property type="evidence" value="ECO:0007669"/>
    <property type="project" value="UniProtKB-KW"/>
</dbReference>
<sequence length="389" mass="42851">MFYQLLLIHLYRPFLKYTKSNSPLPQHVSPRKLCTQAACAISKLLRMYKRTYGFKQICNVAVYMAHTALTVHLLNLPEKNAQRDVIHGLRHLEEMGESWLCARRTLRILEISANKWHVELPAEATATFEQTHAKWGSWGSWDQAISPPPSGESPPTPTLHFPVADSTSGSYAEAERRVPTSEHGGPVIHSPASIGSMGLSHTTGAPIPVSISAMRAAQRSLNAQLAQDGARLPEPTYLRPVTNAFSQVQPVPVSQQDVWYSPDEEQIRAFTNGQNIPATTTSSPMTPFDGSENLVEESQDWWSRETSALTFGMDNWVPGWNPAMPGREPDVRFGSDFAHVGQTSGAENSSRPPQAMRFGAGAPPSTSKPEQHPNNPGYSTVRFPGDFNG</sequence>
<keyword evidence="6" id="KW-0539">Nucleus</keyword>
<feature type="region of interest" description="Disordered" evidence="7">
    <location>
        <begin position="141"/>
        <end position="187"/>
    </location>
</feature>
<feature type="compositionally biased region" description="Polar residues" evidence="7">
    <location>
        <begin position="341"/>
        <end position="352"/>
    </location>
</feature>
<name>A0A317XBD2_9EURO</name>
<dbReference type="EMBL" id="MSFK01000002">
    <property type="protein sequence ID" value="PWY95866.1"/>
    <property type="molecule type" value="Genomic_DNA"/>
</dbReference>
<dbReference type="RefSeq" id="XP_025472627.1">
    <property type="nucleotide sequence ID" value="XM_025605713.1"/>
</dbReference>
<keyword evidence="1" id="KW-0479">Metal-binding</keyword>
<dbReference type="STRING" id="1450535.A0A317XBD2"/>
<dbReference type="OrthoDB" id="2162761at2759"/>
<feature type="compositionally biased region" description="Polar residues" evidence="7">
    <location>
        <begin position="364"/>
        <end position="378"/>
    </location>
</feature>
<evidence type="ECO:0000256" key="1">
    <source>
        <dbReference type="ARBA" id="ARBA00022723"/>
    </source>
</evidence>
<feature type="region of interest" description="Disordered" evidence="7">
    <location>
        <begin position="332"/>
        <end position="389"/>
    </location>
</feature>
<organism evidence="8 9">
    <name type="scientific">Aspergillus sclerotioniger CBS 115572</name>
    <dbReference type="NCBI Taxonomy" id="1450535"/>
    <lineage>
        <taxon>Eukaryota</taxon>
        <taxon>Fungi</taxon>
        <taxon>Dikarya</taxon>
        <taxon>Ascomycota</taxon>
        <taxon>Pezizomycotina</taxon>
        <taxon>Eurotiomycetes</taxon>
        <taxon>Eurotiomycetidae</taxon>
        <taxon>Eurotiales</taxon>
        <taxon>Aspergillaceae</taxon>
        <taxon>Aspergillus</taxon>
        <taxon>Aspergillus subgen. Circumdati</taxon>
    </lineage>
</organism>
<dbReference type="PANTHER" id="PTHR31313">
    <property type="entry name" value="TY1 ENHANCER ACTIVATOR"/>
    <property type="match status" value="1"/>
</dbReference>
<accession>A0A317XBD2</accession>
<keyword evidence="3" id="KW-0805">Transcription regulation</keyword>
<proteinExistence type="predicted"/>
<dbReference type="CDD" id="cd12148">
    <property type="entry name" value="fungal_TF_MHR"/>
    <property type="match status" value="1"/>
</dbReference>
<keyword evidence="5" id="KW-0804">Transcription</keyword>
<evidence type="ECO:0000313" key="8">
    <source>
        <dbReference type="EMBL" id="PWY95866.1"/>
    </source>
</evidence>
<keyword evidence="9" id="KW-1185">Reference proteome</keyword>
<gene>
    <name evidence="8" type="ORF">BO94DRAFT_138776</name>
</gene>
<evidence type="ECO:0000256" key="2">
    <source>
        <dbReference type="ARBA" id="ARBA00022833"/>
    </source>
</evidence>
<dbReference type="Proteomes" id="UP000246702">
    <property type="component" value="Unassembled WGS sequence"/>
</dbReference>
<evidence type="ECO:0000313" key="9">
    <source>
        <dbReference type="Proteomes" id="UP000246702"/>
    </source>
</evidence>
<dbReference type="PANTHER" id="PTHR31313:SF81">
    <property type="entry name" value="TY1 ENHANCER ACTIVATOR"/>
    <property type="match status" value="1"/>
</dbReference>
<comment type="caution">
    <text evidence="8">The sequence shown here is derived from an EMBL/GenBank/DDBJ whole genome shotgun (WGS) entry which is preliminary data.</text>
</comment>
<feature type="compositionally biased region" description="Pro residues" evidence="7">
    <location>
        <begin position="146"/>
        <end position="157"/>
    </location>
</feature>
<reference evidence="8 9" key="1">
    <citation type="submission" date="2016-12" db="EMBL/GenBank/DDBJ databases">
        <title>The genomes of Aspergillus section Nigri reveals drivers in fungal speciation.</title>
        <authorList>
            <consortium name="DOE Joint Genome Institute"/>
            <person name="Vesth T.C."/>
            <person name="Nybo J."/>
            <person name="Theobald S."/>
            <person name="Brandl J."/>
            <person name="Frisvad J.C."/>
            <person name="Nielsen K.F."/>
            <person name="Lyhne E.K."/>
            <person name="Kogle M.E."/>
            <person name="Kuo A."/>
            <person name="Riley R."/>
            <person name="Clum A."/>
            <person name="Nolan M."/>
            <person name="Lipzen A."/>
            <person name="Salamov A."/>
            <person name="Henrissat B."/>
            <person name="Wiebenga A."/>
            <person name="De Vries R.P."/>
            <person name="Grigoriev I.V."/>
            <person name="Mortensen U.H."/>
            <person name="Andersen M.R."/>
            <person name="Baker S.E."/>
        </authorList>
    </citation>
    <scope>NUCLEOTIDE SEQUENCE [LARGE SCALE GENOMIC DNA]</scope>
    <source>
        <strain evidence="8 9">CBS 115572</strain>
    </source>
</reference>
<keyword evidence="2" id="KW-0862">Zinc</keyword>
<keyword evidence="4" id="KW-0238">DNA-binding</keyword>
<dbReference type="InterPro" id="IPR051615">
    <property type="entry name" value="Transcr_Regulatory_Elem"/>
</dbReference>
<dbReference type="GO" id="GO:0046872">
    <property type="term" value="F:metal ion binding"/>
    <property type="evidence" value="ECO:0007669"/>
    <property type="project" value="UniProtKB-KW"/>
</dbReference>
<evidence type="ECO:0000256" key="4">
    <source>
        <dbReference type="ARBA" id="ARBA00023125"/>
    </source>
</evidence>
<evidence type="ECO:0000256" key="7">
    <source>
        <dbReference type="SAM" id="MobiDB-lite"/>
    </source>
</evidence>
<evidence type="ECO:0000256" key="5">
    <source>
        <dbReference type="ARBA" id="ARBA00023163"/>
    </source>
</evidence>
<dbReference type="AlphaFoldDB" id="A0A317XBD2"/>
<evidence type="ECO:0000256" key="3">
    <source>
        <dbReference type="ARBA" id="ARBA00023015"/>
    </source>
</evidence>
<evidence type="ECO:0000256" key="6">
    <source>
        <dbReference type="ARBA" id="ARBA00023242"/>
    </source>
</evidence>
<protein>
    <recommendedName>
        <fullName evidence="10">Transcription factor domain-containing protein</fullName>
    </recommendedName>
</protein>
<evidence type="ECO:0008006" key="10">
    <source>
        <dbReference type="Google" id="ProtNLM"/>
    </source>
</evidence>
<dbReference type="GeneID" id="37107856"/>